<reference evidence="1 2" key="1">
    <citation type="submission" date="2015-04" db="EMBL/GenBank/DDBJ databases">
        <title>Comparative genomics of rhizobia nodulating Arachis hypogaea in China.</title>
        <authorList>
            <person name="Li Y."/>
        </authorList>
    </citation>
    <scope>NUCLEOTIDE SEQUENCE [LARGE SCALE GENOMIC DNA]</scope>
    <source>
        <strain evidence="1 2">CCBAU 51757</strain>
    </source>
</reference>
<evidence type="ECO:0000313" key="2">
    <source>
        <dbReference type="Proteomes" id="UP000289546"/>
    </source>
</evidence>
<comment type="caution">
    <text evidence="1">The sequence shown here is derived from an EMBL/GenBank/DDBJ whole genome shotgun (WGS) entry which is preliminary data.</text>
</comment>
<gene>
    <name evidence="1" type="ORF">XH99_13175</name>
</gene>
<evidence type="ECO:0000313" key="1">
    <source>
        <dbReference type="EMBL" id="RXH29447.1"/>
    </source>
</evidence>
<keyword evidence="2" id="KW-1185">Reference proteome</keyword>
<sequence length="92" mass="10800">MQNSHQSAKTEFYKCDPNMRIVRNPELVVYNDDGCRQIRSSLQNEVSTCRGKFLLLNAQRYLDVPPRISRHIRVPYERPAARHLMPAQVLDF</sequence>
<accession>A0A4Q0S6L4</accession>
<protein>
    <submittedName>
        <fullName evidence="1">Uncharacterized protein</fullName>
    </submittedName>
</protein>
<dbReference type="EMBL" id="LBJQ01000071">
    <property type="protein sequence ID" value="RXH29447.1"/>
    <property type="molecule type" value="Genomic_DNA"/>
</dbReference>
<dbReference type="Proteomes" id="UP000289546">
    <property type="component" value="Unassembled WGS sequence"/>
</dbReference>
<proteinExistence type="predicted"/>
<name>A0A4Q0S6L4_9BRAD</name>
<organism evidence="1 2">
    <name type="scientific">Bradyrhizobium nanningense</name>
    <dbReference type="NCBI Taxonomy" id="1325118"/>
    <lineage>
        <taxon>Bacteria</taxon>
        <taxon>Pseudomonadati</taxon>
        <taxon>Pseudomonadota</taxon>
        <taxon>Alphaproteobacteria</taxon>
        <taxon>Hyphomicrobiales</taxon>
        <taxon>Nitrobacteraceae</taxon>
        <taxon>Bradyrhizobium</taxon>
    </lineage>
</organism>
<dbReference type="AlphaFoldDB" id="A0A4Q0S6L4"/>